<keyword evidence="2" id="KW-1185">Reference proteome</keyword>
<sequence length="427" mass="47139">MASSPPAPFPASLPNPKKRYSMSSQASAPGSKRPKLHPLRQTSFPANSEQAYASAVASARSETGSMAPSTFSTTSTTKAPPRGRGRPRKSLQVTEEDAQNARDTTNASTTGGGRNKNTTSKSIISAARSGAAAAADDEDEEDEDDEVQDHDDDENEKDTLQGEADRINTFLGQLNEEQMNRYQNYRSSTLKTSVIRRIVNQTVSQSVGKSQIDAVQFFSKAFAIEVIERAREVQTEWAEVKDVEVEKERKARKQRARDKEQELEDKQRQVDEKQKELEEKQTESQEKEKQMREVAASTDATPQPSTADGTEQAQSPAPTSATLDAERKTIFQVLTTLRQEITKLRNEVLPGLQKELLKLKADADRYIPNKHHGGLLPDHLREALRRYKADGEGGGFGFDGMSHPLLGIPGAMAWRVGDGGVGQRLFR</sequence>
<name>A0ACC3A407_9EURO</name>
<comment type="caution">
    <text evidence="1">The sequence shown here is derived from an EMBL/GenBank/DDBJ whole genome shotgun (WGS) entry which is preliminary data.</text>
</comment>
<organism evidence="1 2">
    <name type="scientific">Neophaeococcomyces mojaviensis</name>
    <dbReference type="NCBI Taxonomy" id="3383035"/>
    <lineage>
        <taxon>Eukaryota</taxon>
        <taxon>Fungi</taxon>
        <taxon>Dikarya</taxon>
        <taxon>Ascomycota</taxon>
        <taxon>Pezizomycotina</taxon>
        <taxon>Eurotiomycetes</taxon>
        <taxon>Chaetothyriomycetidae</taxon>
        <taxon>Chaetothyriales</taxon>
        <taxon>Chaetothyriales incertae sedis</taxon>
        <taxon>Neophaeococcomyces</taxon>
    </lineage>
</organism>
<dbReference type="Proteomes" id="UP001172386">
    <property type="component" value="Unassembled WGS sequence"/>
</dbReference>
<evidence type="ECO:0000313" key="1">
    <source>
        <dbReference type="EMBL" id="KAJ9654832.1"/>
    </source>
</evidence>
<gene>
    <name evidence="1" type="ORF">H2198_006188</name>
</gene>
<protein>
    <submittedName>
        <fullName evidence="1">Uncharacterized protein</fullName>
    </submittedName>
</protein>
<proteinExistence type="predicted"/>
<evidence type="ECO:0000313" key="2">
    <source>
        <dbReference type="Proteomes" id="UP001172386"/>
    </source>
</evidence>
<dbReference type="EMBL" id="JAPDRQ010000111">
    <property type="protein sequence ID" value="KAJ9654832.1"/>
    <property type="molecule type" value="Genomic_DNA"/>
</dbReference>
<accession>A0ACC3A407</accession>
<reference evidence="1" key="1">
    <citation type="submission" date="2022-10" db="EMBL/GenBank/DDBJ databases">
        <title>Culturing micro-colonial fungi from biological soil crusts in the Mojave desert and describing Neophaeococcomyces mojavensis, and introducing the new genera and species Taxawa tesnikishii.</title>
        <authorList>
            <person name="Kurbessoian T."/>
            <person name="Stajich J.E."/>
        </authorList>
    </citation>
    <scope>NUCLEOTIDE SEQUENCE</scope>
    <source>
        <strain evidence="1">JES_112</strain>
    </source>
</reference>